<keyword evidence="3" id="KW-0805">Transcription regulation</keyword>
<gene>
    <name evidence="9" type="ORF">BO99DRAFT_428852</name>
</gene>
<accession>A0A2V5HGN0</accession>
<evidence type="ECO:0000256" key="1">
    <source>
        <dbReference type="ARBA" id="ARBA00004123"/>
    </source>
</evidence>
<evidence type="ECO:0000259" key="8">
    <source>
        <dbReference type="PROSITE" id="PS50048"/>
    </source>
</evidence>
<feature type="compositionally biased region" description="Basic residues" evidence="7">
    <location>
        <begin position="1"/>
        <end position="12"/>
    </location>
</feature>
<feature type="compositionally biased region" description="Polar residues" evidence="7">
    <location>
        <begin position="166"/>
        <end position="197"/>
    </location>
</feature>
<evidence type="ECO:0000313" key="9">
    <source>
        <dbReference type="EMBL" id="PYI23568.1"/>
    </source>
</evidence>
<dbReference type="GO" id="GO:0008270">
    <property type="term" value="F:zinc ion binding"/>
    <property type="evidence" value="ECO:0007669"/>
    <property type="project" value="InterPro"/>
</dbReference>
<dbReference type="GO" id="GO:0006351">
    <property type="term" value="P:DNA-templated transcription"/>
    <property type="evidence" value="ECO:0007669"/>
    <property type="project" value="InterPro"/>
</dbReference>
<evidence type="ECO:0000256" key="7">
    <source>
        <dbReference type="SAM" id="MobiDB-lite"/>
    </source>
</evidence>
<dbReference type="SUPFAM" id="SSF57701">
    <property type="entry name" value="Zn2/Cys6 DNA-binding domain"/>
    <property type="match status" value="1"/>
</dbReference>
<comment type="subcellular location">
    <subcellularLocation>
        <location evidence="1">Nucleus</location>
    </subcellularLocation>
</comment>
<evidence type="ECO:0000313" key="10">
    <source>
        <dbReference type="Proteomes" id="UP000249829"/>
    </source>
</evidence>
<dbReference type="PANTHER" id="PTHR46910:SF3">
    <property type="entry name" value="HALOTOLERANCE PROTEIN 9-RELATED"/>
    <property type="match status" value="1"/>
</dbReference>
<dbReference type="GO" id="GO:0000981">
    <property type="term" value="F:DNA-binding transcription factor activity, RNA polymerase II-specific"/>
    <property type="evidence" value="ECO:0007669"/>
    <property type="project" value="InterPro"/>
</dbReference>
<dbReference type="SMART" id="SM00906">
    <property type="entry name" value="Fungal_trans"/>
    <property type="match status" value="1"/>
</dbReference>
<dbReference type="GO" id="GO:0005634">
    <property type="term" value="C:nucleus"/>
    <property type="evidence" value="ECO:0007669"/>
    <property type="project" value="UniProtKB-SubCell"/>
</dbReference>
<proteinExistence type="predicted"/>
<feature type="region of interest" description="Disordered" evidence="7">
    <location>
        <begin position="163"/>
        <end position="197"/>
    </location>
</feature>
<feature type="domain" description="Zn(2)-C6 fungal-type" evidence="8">
    <location>
        <begin position="40"/>
        <end position="67"/>
    </location>
</feature>
<protein>
    <recommendedName>
        <fullName evidence="8">Zn(2)-C6 fungal-type domain-containing protein</fullName>
    </recommendedName>
</protein>
<dbReference type="PANTHER" id="PTHR46910">
    <property type="entry name" value="TRANSCRIPTION FACTOR PDR1"/>
    <property type="match status" value="1"/>
</dbReference>
<organism evidence="9 10">
    <name type="scientific">Aspergillus violaceofuscus (strain CBS 115571)</name>
    <dbReference type="NCBI Taxonomy" id="1450538"/>
    <lineage>
        <taxon>Eukaryota</taxon>
        <taxon>Fungi</taxon>
        <taxon>Dikarya</taxon>
        <taxon>Ascomycota</taxon>
        <taxon>Pezizomycotina</taxon>
        <taxon>Eurotiomycetes</taxon>
        <taxon>Eurotiomycetidae</taxon>
        <taxon>Eurotiales</taxon>
        <taxon>Aspergillaceae</taxon>
        <taxon>Aspergillus</taxon>
    </lineage>
</organism>
<dbReference type="OMA" id="EQICARI"/>
<keyword evidence="5" id="KW-0804">Transcription</keyword>
<keyword evidence="10" id="KW-1185">Reference proteome</keyword>
<dbReference type="Pfam" id="PF00172">
    <property type="entry name" value="Zn_clus"/>
    <property type="match status" value="1"/>
</dbReference>
<keyword evidence="6" id="KW-0539">Nucleus</keyword>
<evidence type="ECO:0000256" key="3">
    <source>
        <dbReference type="ARBA" id="ARBA00023015"/>
    </source>
</evidence>
<evidence type="ECO:0000256" key="2">
    <source>
        <dbReference type="ARBA" id="ARBA00022723"/>
    </source>
</evidence>
<feature type="compositionally biased region" description="Basic and acidic residues" evidence="7">
    <location>
        <begin position="86"/>
        <end position="105"/>
    </location>
</feature>
<dbReference type="STRING" id="1450538.A0A2V5HGN0"/>
<sequence>MPRKQAATKKRHAVEDHSSASELNLTGSKRQKRGKYVSQACDQCQQRKIKCDGLFLCTPCAVYGRTCGKRSTDMRRRSARNQADAIQDRGSARRRDSLETAETVRSHSTIPLHNPLENHGHDGSPTTRELAFRLEHLEQMVHRTLDTLALHSATVRGERHPVAVTASRQRMPSGGTRSSTTPRQNELMQSQPPSFSGETSIQYTLNQVEGDLVRSDRTFETAIAHSPTRRSTPALTPVPCSPDAEATSREASDLDRLLHKHGIEADRVHWDEFLHIFCNEIHTMYPLLHLPTLWHRYTQTWTTWSLGDTEPSMPTGRHKQFVVAQLLICLATGRCTASPRIAGAEARHSAGWSLYRAAAELVGDILDCFEECSDQILVLQTLALMVIYLFRLDMINKAEKLLAIAISHAHYLGLHRSQPVIEGLTPSEIEINRRLWWCLYTMDRRLAIDTGRPFLIQDINVNTPLPQDLHDDYLFYRRVDSVLSLVSALQTPNRATGAVTPIPYLTAMVTYSRVLGKVWEGMYGADSALQPSPRDSPLLREHFEHLISRAQEEIPPEFVYHLWQRGSHSKQPVEWLAKQQTLMRVRWLSLRLLIRRPMLQEATSSPAAILTRLDNEQICARIADDVIQECIEIPEEQTVSTYPFFHYLLSAAIISIGLIIKQPSYKDAFGDITVKAIQVLEAYPRRTWVSGKLIRNVSKLGHIVRRVMARGARSSPVVPDRHDPPKGLTPVLHKFPASHTDKLPPSSVSRNPEPSSYLRLKAPAHRHHRVSVQDNSVTSGSEVTTAPSYIQAPSNALPNLGMTDCDHEDLYLAHDRNPSGNGVHVQSNARCCAHGPPLRSHEATTTVPEEDDACWMSLGSRMRQSPPTERSFECADRAESVVQEMKWLEALFGSYLDSNLIVRPGE</sequence>
<feature type="region of interest" description="Disordered" evidence="7">
    <location>
        <begin position="222"/>
        <end position="247"/>
    </location>
</feature>
<dbReference type="InterPro" id="IPR050987">
    <property type="entry name" value="AtrR-like"/>
</dbReference>
<keyword evidence="2" id="KW-0479">Metal-binding</keyword>
<dbReference type="Proteomes" id="UP000249829">
    <property type="component" value="Unassembled WGS sequence"/>
</dbReference>
<evidence type="ECO:0000256" key="5">
    <source>
        <dbReference type="ARBA" id="ARBA00023163"/>
    </source>
</evidence>
<dbReference type="SMART" id="SM00066">
    <property type="entry name" value="GAL4"/>
    <property type="match status" value="1"/>
</dbReference>
<reference evidence="9 10" key="1">
    <citation type="submission" date="2018-02" db="EMBL/GenBank/DDBJ databases">
        <title>The genomes of Aspergillus section Nigri reveals drivers in fungal speciation.</title>
        <authorList>
            <consortium name="DOE Joint Genome Institute"/>
            <person name="Vesth T.C."/>
            <person name="Nybo J."/>
            <person name="Theobald S."/>
            <person name="Brandl J."/>
            <person name="Frisvad J.C."/>
            <person name="Nielsen K.F."/>
            <person name="Lyhne E.K."/>
            <person name="Kogle M.E."/>
            <person name="Kuo A."/>
            <person name="Riley R."/>
            <person name="Clum A."/>
            <person name="Nolan M."/>
            <person name="Lipzen A."/>
            <person name="Salamov A."/>
            <person name="Henrissat B."/>
            <person name="Wiebenga A."/>
            <person name="De vries R.P."/>
            <person name="Grigoriev I.V."/>
            <person name="Mortensen U.H."/>
            <person name="Andersen M.R."/>
            <person name="Baker S.E."/>
        </authorList>
    </citation>
    <scope>NUCLEOTIDE SEQUENCE [LARGE SCALE GENOMIC DNA]</scope>
    <source>
        <strain evidence="9 10">CBS 115571</strain>
    </source>
</reference>
<dbReference type="CDD" id="cd00067">
    <property type="entry name" value="GAL4"/>
    <property type="match status" value="1"/>
</dbReference>
<dbReference type="CDD" id="cd12148">
    <property type="entry name" value="fungal_TF_MHR"/>
    <property type="match status" value="1"/>
</dbReference>
<dbReference type="Gene3D" id="4.10.240.10">
    <property type="entry name" value="Zn(2)-C6 fungal-type DNA-binding domain"/>
    <property type="match status" value="1"/>
</dbReference>
<dbReference type="InterPro" id="IPR001138">
    <property type="entry name" value="Zn2Cys6_DnaBD"/>
</dbReference>
<dbReference type="EMBL" id="KZ825105">
    <property type="protein sequence ID" value="PYI23568.1"/>
    <property type="molecule type" value="Genomic_DNA"/>
</dbReference>
<feature type="region of interest" description="Disordered" evidence="7">
    <location>
        <begin position="1"/>
        <end position="32"/>
    </location>
</feature>
<dbReference type="InterPro" id="IPR036864">
    <property type="entry name" value="Zn2-C6_fun-type_DNA-bd_sf"/>
</dbReference>
<dbReference type="PROSITE" id="PS50048">
    <property type="entry name" value="ZN2_CY6_FUNGAL_2"/>
    <property type="match status" value="1"/>
</dbReference>
<dbReference type="Pfam" id="PF04082">
    <property type="entry name" value="Fungal_trans"/>
    <property type="match status" value="1"/>
</dbReference>
<name>A0A2V5HGN0_ASPV1</name>
<dbReference type="GO" id="GO:0003677">
    <property type="term" value="F:DNA binding"/>
    <property type="evidence" value="ECO:0007669"/>
    <property type="project" value="UniProtKB-KW"/>
</dbReference>
<dbReference type="InterPro" id="IPR007219">
    <property type="entry name" value="XnlR_reg_dom"/>
</dbReference>
<keyword evidence="4" id="KW-0238">DNA-binding</keyword>
<evidence type="ECO:0000256" key="4">
    <source>
        <dbReference type="ARBA" id="ARBA00023125"/>
    </source>
</evidence>
<dbReference type="AlphaFoldDB" id="A0A2V5HGN0"/>
<feature type="region of interest" description="Disordered" evidence="7">
    <location>
        <begin position="68"/>
        <end position="126"/>
    </location>
</feature>
<evidence type="ECO:0000256" key="6">
    <source>
        <dbReference type="ARBA" id="ARBA00023242"/>
    </source>
</evidence>
<feature type="region of interest" description="Disordered" evidence="7">
    <location>
        <begin position="714"/>
        <end position="754"/>
    </location>
</feature>